<dbReference type="EMBL" id="UINC01210301">
    <property type="protein sequence ID" value="SVE33707.1"/>
    <property type="molecule type" value="Genomic_DNA"/>
</dbReference>
<accession>A0A383CMW8</accession>
<proteinExistence type="predicted"/>
<feature type="non-terminal residue" evidence="1">
    <location>
        <position position="36"/>
    </location>
</feature>
<sequence length="36" mass="3780">MIITPLRRKTRAISLSSVGGVLSDGIAAINSTVEPR</sequence>
<name>A0A383CMW8_9ZZZZ</name>
<reference evidence="1" key="1">
    <citation type="submission" date="2018-05" db="EMBL/GenBank/DDBJ databases">
        <authorList>
            <person name="Lanie J.A."/>
            <person name="Ng W.-L."/>
            <person name="Kazmierczak K.M."/>
            <person name="Andrzejewski T.M."/>
            <person name="Davidsen T.M."/>
            <person name="Wayne K.J."/>
            <person name="Tettelin H."/>
            <person name="Glass J.I."/>
            <person name="Rusch D."/>
            <person name="Podicherti R."/>
            <person name="Tsui H.-C.T."/>
            <person name="Winkler M.E."/>
        </authorList>
    </citation>
    <scope>NUCLEOTIDE SEQUENCE</scope>
</reference>
<protein>
    <submittedName>
        <fullName evidence="1">Uncharacterized protein</fullName>
    </submittedName>
</protein>
<dbReference type="AlphaFoldDB" id="A0A383CMW8"/>
<gene>
    <name evidence="1" type="ORF">METZ01_LOCUS486561</name>
</gene>
<evidence type="ECO:0000313" key="1">
    <source>
        <dbReference type="EMBL" id="SVE33707.1"/>
    </source>
</evidence>
<organism evidence="1">
    <name type="scientific">marine metagenome</name>
    <dbReference type="NCBI Taxonomy" id="408172"/>
    <lineage>
        <taxon>unclassified sequences</taxon>
        <taxon>metagenomes</taxon>
        <taxon>ecological metagenomes</taxon>
    </lineage>
</organism>